<dbReference type="EMBL" id="CAUWAG010000014">
    <property type="protein sequence ID" value="CAJ2510447.1"/>
    <property type="molecule type" value="Genomic_DNA"/>
</dbReference>
<dbReference type="AlphaFoldDB" id="A0AAI8VSV7"/>
<reference evidence="1" key="1">
    <citation type="submission" date="2023-10" db="EMBL/GenBank/DDBJ databases">
        <authorList>
            <person name="Hackl T."/>
        </authorList>
    </citation>
    <scope>NUCLEOTIDE SEQUENCE</scope>
</reference>
<sequence>MSPTAALRLVDNDASFYNPPVDPSNRKSMESLDPSTLLPGASRVLFNGQRRLYFDHSTHLEINMPRAAWLDVLKTCRVPPTAIELLHENNGGCFQHVSYCNDNPRSPCEAAFSDSTPCAYHVCFKLCQWVFEHFIYARYDFHTCTTFIMVEGTTAERQVQRLLVQFHEQGPRDTDLFAILHALACVWAEEVEQEAGGSTSTRRSSSR</sequence>
<accession>A0AAI8VSV7</accession>
<name>A0AAI8VSV7_9PEZI</name>
<keyword evidence="2" id="KW-1185">Reference proteome</keyword>
<gene>
    <name evidence="1" type="ORF">KHLLAP_LOCUS10915</name>
</gene>
<comment type="caution">
    <text evidence="1">The sequence shown here is derived from an EMBL/GenBank/DDBJ whole genome shotgun (WGS) entry which is preliminary data.</text>
</comment>
<proteinExistence type="predicted"/>
<dbReference type="Proteomes" id="UP001295740">
    <property type="component" value="Unassembled WGS sequence"/>
</dbReference>
<evidence type="ECO:0000313" key="2">
    <source>
        <dbReference type="Proteomes" id="UP001295740"/>
    </source>
</evidence>
<protein>
    <submittedName>
        <fullName evidence="1">Uu.00g051500.m01.CDS01</fullName>
    </submittedName>
</protein>
<organism evidence="1 2">
    <name type="scientific">Anthostomella pinea</name>
    <dbReference type="NCBI Taxonomy" id="933095"/>
    <lineage>
        <taxon>Eukaryota</taxon>
        <taxon>Fungi</taxon>
        <taxon>Dikarya</taxon>
        <taxon>Ascomycota</taxon>
        <taxon>Pezizomycotina</taxon>
        <taxon>Sordariomycetes</taxon>
        <taxon>Xylariomycetidae</taxon>
        <taxon>Xylariales</taxon>
        <taxon>Xylariaceae</taxon>
        <taxon>Anthostomella</taxon>
    </lineage>
</organism>
<evidence type="ECO:0000313" key="1">
    <source>
        <dbReference type="EMBL" id="CAJ2510447.1"/>
    </source>
</evidence>